<proteinExistence type="predicted"/>
<dbReference type="InterPro" id="IPR000073">
    <property type="entry name" value="AB_hydrolase_1"/>
</dbReference>
<dbReference type="InterPro" id="IPR029058">
    <property type="entry name" value="AB_hydrolase_fold"/>
</dbReference>
<dbReference type="InterPro" id="IPR050266">
    <property type="entry name" value="AB_hydrolase_sf"/>
</dbReference>
<evidence type="ECO:0000259" key="1">
    <source>
        <dbReference type="Pfam" id="PF00561"/>
    </source>
</evidence>
<dbReference type="RefSeq" id="WP_182297946.1">
    <property type="nucleotide sequence ID" value="NZ_CP059851.1"/>
</dbReference>
<evidence type="ECO:0000313" key="3">
    <source>
        <dbReference type="Proteomes" id="UP000515292"/>
    </source>
</evidence>
<dbReference type="PANTHER" id="PTHR43798:SF33">
    <property type="entry name" value="HYDROLASE, PUTATIVE (AFU_ORTHOLOGUE AFUA_2G14860)-RELATED"/>
    <property type="match status" value="1"/>
</dbReference>
<dbReference type="AlphaFoldDB" id="A0A7G5IL81"/>
<dbReference type="GO" id="GO:0016020">
    <property type="term" value="C:membrane"/>
    <property type="evidence" value="ECO:0007669"/>
    <property type="project" value="TreeGrafter"/>
</dbReference>
<accession>A0A7G5IL81</accession>
<feature type="domain" description="AB hydrolase-1" evidence="1">
    <location>
        <begin position="22"/>
        <end position="157"/>
    </location>
</feature>
<organism evidence="2 3">
    <name type="scientific">Sandaracinobacteroides saxicola</name>
    <dbReference type="NCBI Taxonomy" id="2759707"/>
    <lineage>
        <taxon>Bacteria</taxon>
        <taxon>Pseudomonadati</taxon>
        <taxon>Pseudomonadota</taxon>
        <taxon>Alphaproteobacteria</taxon>
        <taxon>Sphingomonadales</taxon>
        <taxon>Sphingosinicellaceae</taxon>
        <taxon>Sandaracinobacteroides</taxon>
    </lineage>
</organism>
<dbReference type="PRINTS" id="PR00111">
    <property type="entry name" value="ABHYDROLASE"/>
</dbReference>
<dbReference type="Proteomes" id="UP000515292">
    <property type="component" value="Chromosome"/>
</dbReference>
<protein>
    <submittedName>
        <fullName evidence="2">Alpha/beta fold hydrolase</fullName>
    </submittedName>
</protein>
<dbReference type="GO" id="GO:0046464">
    <property type="term" value="P:acylglycerol catabolic process"/>
    <property type="evidence" value="ECO:0007669"/>
    <property type="project" value="TreeGrafter"/>
</dbReference>
<dbReference type="PANTHER" id="PTHR43798">
    <property type="entry name" value="MONOACYLGLYCEROL LIPASE"/>
    <property type="match status" value="1"/>
</dbReference>
<dbReference type="Pfam" id="PF00561">
    <property type="entry name" value="Abhydrolase_1"/>
    <property type="match status" value="1"/>
</dbReference>
<dbReference type="GO" id="GO:0047372">
    <property type="term" value="F:monoacylglycerol lipase activity"/>
    <property type="evidence" value="ECO:0007669"/>
    <property type="project" value="TreeGrafter"/>
</dbReference>
<dbReference type="SUPFAM" id="SSF53474">
    <property type="entry name" value="alpha/beta-Hydrolases"/>
    <property type="match status" value="1"/>
</dbReference>
<sequence>MKRFYLDGRWGQVHGREAGDGPSLLLLHQSPLSGAMFDPALPLLAAAGFRAIALDTPGFGLSDPPPNPASIPDHADALLTILDALGLTAPHILGHHTGALIAANLAARHPARVGKLILNGVPWLTPDERAHFATFRFAPLDPAPDGSHLTAAWAQRLRASPGWSNLPAMHKHVTEMLRIPDRYHWGFIMALSHDMTPDLAAITAPTLVLSNSGEDLYAASRRAAAHRADWAFTALDSGTHDIVDEQPGAWAAAVTRFLNS</sequence>
<evidence type="ECO:0000313" key="2">
    <source>
        <dbReference type="EMBL" id="QMW24123.1"/>
    </source>
</evidence>
<dbReference type="KEGG" id="sand:H3309_06610"/>
<dbReference type="EMBL" id="CP059851">
    <property type="protein sequence ID" value="QMW24123.1"/>
    <property type="molecule type" value="Genomic_DNA"/>
</dbReference>
<keyword evidence="3" id="KW-1185">Reference proteome</keyword>
<gene>
    <name evidence="2" type="ORF">H3309_06610</name>
</gene>
<dbReference type="Gene3D" id="3.40.50.1820">
    <property type="entry name" value="alpha/beta hydrolase"/>
    <property type="match status" value="1"/>
</dbReference>
<name>A0A7G5IL81_9SPHN</name>
<reference evidence="2 3" key="1">
    <citation type="submission" date="2020-07" db="EMBL/GenBank/DDBJ databases">
        <title>Complete genome sequence for Sandaracinobacter sp. M6.</title>
        <authorList>
            <person name="Tang Y."/>
            <person name="Liu Q."/>
            <person name="Guo Z."/>
            <person name="Lei P."/>
            <person name="Huang B."/>
        </authorList>
    </citation>
    <scope>NUCLEOTIDE SEQUENCE [LARGE SCALE GENOMIC DNA]</scope>
    <source>
        <strain evidence="2 3">M6</strain>
    </source>
</reference>
<keyword evidence="2" id="KW-0378">Hydrolase</keyword>